<dbReference type="SUPFAM" id="SSF56672">
    <property type="entry name" value="DNA/RNA polymerases"/>
    <property type="match status" value="1"/>
</dbReference>
<dbReference type="InterPro" id="IPR043128">
    <property type="entry name" value="Rev_trsase/Diguanyl_cyclase"/>
</dbReference>
<dbReference type="SUPFAM" id="SSF50630">
    <property type="entry name" value="Acid proteases"/>
    <property type="match status" value="1"/>
</dbReference>
<dbReference type="PANTHER" id="PTHR15503">
    <property type="entry name" value="LDOC1 RELATED"/>
    <property type="match status" value="1"/>
</dbReference>
<dbReference type="Gene3D" id="2.40.70.10">
    <property type="entry name" value="Acid Proteases"/>
    <property type="match status" value="1"/>
</dbReference>
<dbReference type="InterPro" id="IPR032567">
    <property type="entry name" value="RTL1-rel"/>
</dbReference>
<dbReference type="CDD" id="cd01647">
    <property type="entry name" value="RT_LTR"/>
    <property type="match status" value="1"/>
</dbReference>
<dbReference type="InterPro" id="IPR021109">
    <property type="entry name" value="Peptidase_aspartic_dom_sf"/>
</dbReference>
<proteinExistence type="predicted"/>
<accession>A0A0A9UVR7</accession>
<reference evidence="1" key="2">
    <citation type="journal article" date="2015" name="Data Brief">
        <title>Shoot transcriptome of the giant reed, Arundo donax.</title>
        <authorList>
            <person name="Barrero R.A."/>
            <person name="Guerrero F.D."/>
            <person name="Moolhuijzen P."/>
            <person name="Goolsby J.A."/>
            <person name="Tidwell J."/>
            <person name="Bellgard S.E."/>
            <person name="Bellgard M.I."/>
        </authorList>
    </citation>
    <scope>NUCLEOTIDE SEQUENCE</scope>
    <source>
        <tissue evidence="1">Shoot tissue taken approximately 20 cm above the soil surface</tissue>
    </source>
</reference>
<dbReference type="Pfam" id="PF08284">
    <property type="entry name" value="RVP_2"/>
    <property type="match status" value="1"/>
</dbReference>
<protein>
    <submittedName>
        <fullName evidence="1">Uncharacterized protein</fullName>
    </submittedName>
</protein>
<organism evidence="1">
    <name type="scientific">Arundo donax</name>
    <name type="common">Giant reed</name>
    <name type="synonym">Donax arundinaceus</name>
    <dbReference type="NCBI Taxonomy" id="35708"/>
    <lineage>
        <taxon>Eukaryota</taxon>
        <taxon>Viridiplantae</taxon>
        <taxon>Streptophyta</taxon>
        <taxon>Embryophyta</taxon>
        <taxon>Tracheophyta</taxon>
        <taxon>Spermatophyta</taxon>
        <taxon>Magnoliopsida</taxon>
        <taxon>Liliopsida</taxon>
        <taxon>Poales</taxon>
        <taxon>Poaceae</taxon>
        <taxon>PACMAD clade</taxon>
        <taxon>Arundinoideae</taxon>
        <taxon>Arundineae</taxon>
        <taxon>Arundo</taxon>
    </lineage>
</organism>
<dbReference type="Gene3D" id="3.30.70.270">
    <property type="match status" value="1"/>
</dbReference>
<dbReference type="EMBL" id="GBRH01177128">
    <property type="protein sequence ID" value="JAE20768.1"/>
    <property type="molecule type" value="Transcribed_RNA"/>
</dbReference>
<reference evidence="1" key="1">
    <citation type="submission" date="2014-09" db="EMBL/GenBank/DDBJ databases">
        <authorList>
            <person name="Magalhaes I.L.F."/>
            <person name="Oliveira U."/>
            <person name="Santos F.R."/>
            <person name="Vidigal T.H.D.A."/>
            <person name="Brescovit A.D."/>
            <person name="Santos A.J."/>
        </authorList>
    </citation>
    <scope>NUCLEOTIDE SEQUENCE</scope>
    <source>
        <tissue evidence="1">Shoot tissue taken approximately 20 cm above the soil surface</tissue>
    </source>
</reference>
<dbReference type="PANTHER" id="PTHR15503:SF22">
    <property type="entry name" value="TRANSPOSON TY3-I GAG POLYPROTEIN"/>
    <property type="match status" value="1"/>
</dbReference>
<evidence type="ECO:0000313" key="1">
    <source>
        <dbReference type="EMBL" id="JAE20768.1"/>
    </source>
</evidence>
<sequence length="374" mass="42353">MAAWRSYCRASGLCYRCKEKWSHEHSCTAPVQINEVELLDFFCNQLKLQEEETPNDCSSSELMAISKEAVARTETPRTIRLVSKMQGKEVLMLMDSGSSNCFISEELAWQLTGEVVPVKPMQVRVADGGILHCSAELRNCKWEIQGHSFTTTFRILPLGCYDAILGMDWLELYSPMNTHWAHKNISFEYLGKWITLQGVRPCTADGALISAEELKGLCTRGKMQSLIQLCVAEVQQSMDDLPAEIVTLIEQFEELFAEPKGLPPQGEQDHTIPLLPGAKPVNVQPYRYNLAQKDEIERQVKEMNEQGVIQHSYSPFSSSVLLVRKKDGSWRFCVDYRHLNALTVKNRYPLPIIDELLDELAGACWFTSLDLRAG</sequence>
<dbReference type="InterPro" id="IPR043502">
    <property type="entry name" value="DNA/RNA_pol_sf"/>
</dbReference>
<name>A0A0A9UVR7_ARUDO</name>
<dbReference type="Gene3D" id="3.10.10.10">
    <property type="entry name" value="HIV Type 1 Reverse Transcriptase, subunit A, domain 1"/>
    <property type="match status" value="1"/>
</dbReference>
<dbReference type="AlphaFoldDB" id="A0A0A9UVR7"/>
<dbReference type="CDD" id="cd00303">
    <property type="entry name" value="retropepsin_like"/>
    <property type="match status" value="1"/>
</dbReference>